<proteinExistence type="predicted"/>
<dbReference type="InterPro" id="IPR032025">
    <property type="entry name" value="DUF5063"/>
</dbReference>
<accession>A0A1G9JG13</accession>
<reference evidence="2" key="1">
    <citation type="submission" date="2016-10" db="EMBL/GenBank/DDBJ databases">
        <authorList>
            <person name="Varghese N."/>
            <person name="Submissions S."/>
        </authorList>
    </citation>
    <scope>NUCLEOTIDE SEQUENCE [LARGE SCALE GENOMIC DNA]</scope>
    <source>
        <strain evidence="2">DSM 19110</strain>
    </source>
</reference>
<gene>
    <name evidence="1" type="ORF">SAMN05421820_101244</name>
</gene>
<name>A0A1G9JG13_9SPHI</name>
<sequence length="191" mass="22455">MKVYNLSADLKEFMERSSTNIFLSKAREFVFLLETPDIDKNVFYSEAHVKLLELYYAGHKLDLIELKYSSAESGINNDFENKNVNLISELGLQEYYWEVHDPRYFEMKEGLDEGTSLSDKEASQGMLSDDFMDIYVDLKKSLSQIDKMETDEAIEDAFWQLKWGFSNHWGHHCINALRYLHYLNYDGKKTL</sequence>
<dbReference type="RefSeq" id="WP_074604170.1">
    <property type="nucleotide sequence ID" value="NZ_FNGY01000001.1"/>
</dbReference>
<protein>
    <recommendedName>
        <fullName evidence="3">DUF5063 domain-containing protein</fullName>
    </recommendedName>
</protein>
<dbReference type="Gene3D" id="1.20.120.1550">
    <property type="entry name" value="Protein of unknown function DUF5063"/>
    <property type="match status" value="1"/>
</dbReference>
<evidence type="ECO:0000313" key="1">
    <source>
        <dbReference type="EMBL" id="SDL36185.1"/>
    </source>
</evidence>
<evidence type="ECO:0000313" key="2">
    <source>
        <dbReference type="Proteomes" id="UP000183200"/>
    </source>
</evidence>
<dbReference type="AlphaFoldDB" id="A0A1G9JG13"/>
<keyword evidence="2" id="KW-1185">Reference proteome</keyword>
<dbReference type="OrthoDB" id="2882299at2"/>
<dbReference type="InterPro" id="IPR038312">
    <property type="entry name" value="DUF5063_sf"/>
</dbReference>
<dbReference type="EMBL" id="FNGY01000001">
    <property type="protein sequence ID" value="SDL36185.1"/>
    <property type="molecule type" value="Genomic_DNA"/>
</dbReference>
<dbReference type="Proteomes" id="UP000183200">
    <property type="component" value="Unassembled WGS sequence"/>
</dbReference>
<evidence type="ECO:0008006" key="3">
    <source>
        <dbReference type="Google" id="ProtNLM"/>
    </source>
</evidence>
<organism evidence="1 2">
    <name type="scientific">Pedobacter steynii</name>
    <dbReference type="NCBI Taxonomy" id="430522"/>
    <lineage>
        <taxon>Bacteria</taxon>
        <taxon>Pseudomonadati</taxon>
        <taxon>Bacteroidota</taxon>
        <taxon>Sphingobacteriia</taxon>
        <taxon>Sphingobacteriales</taxon>
        <taxon>Sphingobacteriaceae</taxon>
        <taxon>Pedobacter</taxon>
    </lineage>
</organism>
<dbReference type="Pfam" id="PF16702">
    <property type="entry name" value="DUF5063"/>
    <property type="match status" value="1"/>
</dbReference>